<reference evidence="10" key="1">
    <citation type="submission" date="2023-03" db="EMBL/GenBank/DDBJ databases">
        <title>Chromosome-scale reference genome and RAD-based genetic map of yellow starthistle (Centaurea solstitialis) reveal putative structural variation and QTLs associated with invader traits.</title>
        <authorList>
            <person name="Reatini B."/>
            <person name="Cang F.A."/>
            <person name="Jiang Q."/>
            <person name="Mckibben M.T.W."/>
            <person name="Barker M.S."/>
            <person name="Rieseberg L.H."/>
            <person name="Dlugosch K.M."/>
        </authorList>
    </citation>
    <scope>NUCLEOTIDE SEQUENCE</scope>
    <source>
        <strain evidence="10">CAN-66</strain>
        <tissue evidence="10">Leaf</tissue>
    </source>
</reference>
<dbReference type="InterPro" id="IPR055414">
    <property type="entry name" value="LRR_R13L4/SHOC2-like"/>
</dbReference>
<dbReference type="InterPro" id="IPR058922">
    <property type="entry name" value="WHD_DRP"/>
</dbReference>
<dbReference type="PRINTS" id="PR00364">
    <property type="entry name" value="DISEASERSIST"/>
</dbReference>
<evidence type="ECO:0000256" key="4">
    <source>
        <dbReference type="ARBA" id="ARBA00022741"/>
    </source>
</evidence>
<dbReference type="InterPro" id="IPR036388">
    <property type="entry name" value="WH-like_DNA-bd_sf"/>
</dbReference>
<dbReference type="GO" id="GO:0043531">
    <property type="term" value="F:ADP binding"/>
    <property type="evidence" value="ECO:0007669"/>
    <property type="project" value="InterPro"/>
</dbReference>
<evidence type="ECO:0000259" key="7">
    <source>
        <dbReference type="Pfam" id="PF00931"/>
    </source>
</evidence>
<comment type="caution">
    <text evidence="10">The sequence shown here is derived from an EMBL/GenBank/DDBJ whole genome shotgun (WGS) entry which is preliminary data.</text>
</comment>
<dbReference type="Gene3D" id="3.80.10.10">
    <property type="entry name" value="Ribonuclease Inhibitor"/>
    <property type="match status" value="2"/>
</dbReference>
<comment type="similarity">
    <text evidence="1">Belongs to the disease resistance NB-LRR family.</text>
</comment>
<dbReference type="GO" id="GO:0005524">
    <property type="term" value="F:ATP binding"/>
    <property type="evidence" value="ECO:0007669"/>
    <property type="project" value="UniProtKB-KW"/>
</dbReference>
<dbReference type="SUPFAM" id="SSF52540">
    <property type="entry name" value="P-loop containing nucleoside triphosphate hydrolases"/>
    <property type="match status" value="1"/>
</dbReference>
<dbReference type="FunFam" id="3.40.50.300:FF:001091">
    <property type="entry name" value="Probable disease resistance protein At1g61300"/>
    <property type="match status" value="1"/>
</dbReference>
<dbReference type="InterPro" id="IPR027417">
    <property type="entry name" value="P-loop_NTPase"/>
</dbReference>
<organism evidence="10 11">
    <name type="scientific">Centaurea solstitialis</name>
    <name type="common">yellow star-thistle</name>
    <dbReference type="NCBI Taxonomy" id="347529"/>
    <lineage>
        <taxon>Eukaryota</taxon>
        <taxon>Viridiplantae</taxon>
        <taxon>Streptophyta</taxon>
        <taxon>Embryophyta</taxon>
        <taxon>Tracheophyta</taxon>
        <taxon>Spermatophyta</taxon>
        <taxon>Magnoliopsida</taxon>
        <taxon>eudicotyledons</taxon>
        <taxon>Gunneridae</taxon>
        <taxon>Pentapetalae</taxon>
        <taxon>asterids</taxon>
        <taxon>campanulids</taxon>
        <taxon>Asterales</taxon>
        <taxon>Asteraceae</taxon>
        <taxon>Carduoideae</taxon>
        <taxon>Cardueae</taxon>
        <taxon>Centaureinae</taxon>
        <taxon>Centaurea</taxon>
    </lineage>
</organism>
<dbReference type="Gene3D" id="1.10.10.10">
    <property type="entry name" value="Winged helix-like DNA-binding domain superfamily/Winged helix DNA-binding domain"/>
    <property type="match status" value="1"/>
</dbReference>
<dbReference type="Gene3D" id="1.10.8.430">
    <property type="entry name" value="Helical domain of apoptotic protease-activating factors"/>
    <property type="match status" value="1"/>
</dbReference>
<dbReference type="Pfam" id="PF23598">
    <property type="entry name" value="LRR_14"/>
    <property type="match status" value="1"/>
</dbReference>
<dbReference type="Gene3D" id="3.40.50.300">
    <property type="entry name" value="P-loop containing nucleotide triphosphate hydrolases"/>
    <property type="match status" value="1"/>
</dbReference>
<keyword evidence="11" id="KW-1185">Reference proteome</keyword>
<proteinExistence type="inferred from homology"/>
<dbReference type="PANTHER" id="PTHR15140">
    <property type="entry name" value="TUBULIN-SPECIFIC CHAPERONE E"/>
    <property type="match status" value="1"/>
</dbReference>
<evidence type="ECO:0000256" key="6">
    <source>
        <dbReference type="ARBA" id="ARBA00022840"/>
    </source>
</evidence>
<dbReference type="FunFam" id="1.10.10.10:FF:000322">
    <property type="entry name" value="Probable disease resistance protein At1g63360"/>
    <property type="match status" value="1"/>
</dbReference>
<evidence type="ECO:0000256" key="3">
    <source>
        <dbReference type="ARBA" id="ARBA00022737"/>
    </source>
</evidence>
<evidence type="ECO:0000256" key="5">
    <source>
        <dbReference type="ARBA" id="ARBA00022821"/>
    </source>
</evidence>
<name>A0AA38WLA8_9ASTR</name>
<keyword evidence="6" id="KW-0067">ATP-binding</keyword>
<dbReference type="Pfam" id="PF23559">
    <property type="entry name" value="WHD_DRP"/>
    <property type="match status" value="1"/>
</dbReference>
<feature type="domain" description="NB-ARC" evidence="7">
    <location>
        <begin position="204"/>
        <end position="374"/>
    </location>
</feature>
<keyword evidence="5" id="KW-0611">Plant defense</keyword>
<dbReference type="EMBL" id="JARYMX010000004">
    <property type="protein sequence ID" value="KAJ9553984.1"/>
    <property type="molecule type" value="Genomic_DNA"/>
</dbReference>
<dbReference type="PANTHER" id="PTHR15140:SF37">
    <property type="entry name" value="UBIQUITIN-LIKE DOMAIN-CONTAINING PROTEIN"/>
    <property type="match status" value="1"/>
</dbReference>
<feature type="domain" description="Disease resistance protein winged helix" evidence="8">
    <location>
        <begin position="454"/>
        <end position="523"/>
    </location>
</feature>
<evidence type="ECO:0000259" key="9">
    <source>
        <dbReference type="Pfam" id="PF23598"/>
    </source>
</evidence>
<evidence type="ECO:0000313" key="11">
    <source>
        <dbReference type="Proteomes" id="UP001172457"/>
    </source>
</evidence>
<dbReference type="InterPro" id="IPR002182">
    <property type="entry name" value="NB-ARC"/>
</dbReference>
<evidence type="ECO:0008006" key="12">
    <source>
        <dbReference type="Google" id="ProtNLM"/>
    </source>
</evidence>
<feature type="domain" description="Disease resistance R13L4/SHOC-2-like LRR" evidence="9">
    <location>
        <begin position="576"/>
        <end position="687"/>
    </location>
</feature>
<keyword evidence="2" id="KW-0433">Leucine-rich repeat</keyword>
<dbReference type="InterPro" id="IPR032675">
    <property type="entry name" value="LRR_dom_sf"/>
</dbReference>
<dbReference type="GO" id="GO:0051607">
    <property type="term" value="P:defense response to virus"/>
    <property type="evidence" value="ECO:0007669"/>
    <property type="project" value="UniProtKB-ARBA"/>
</dbReference>
<evidence type="ECO:0000313" key="10">
    <source>
        <dbReference type="EMBL" id="KAJ9553984.1"/>
    </source>
</evidence>
<evidence type="ECO:0000256" key="2">
    <source>
        <dbReference type="ARBA" id="ARBA00022614"/>
    </source>
</evidence>
<dbReference type="SUPFAM" id="SSF52058">
    <property type="entry name" value="L domain-like"/>
    <property type="match status" value="2"/>
</dbReference>
<evidence type="ECO:0000259" key="8">
    <source>
        <dbReference type="Pfam" id="PF23559"/>
    </source>
</evidence>
<accession>A0AA38WLA8</accession>
<dbReference type="InterPro" id="IPR042197">
    <property type="entry name" value="Apaf_helical"/>
</dbReference>
<evidence type="ECO:0000256" key="1">
    <source>
        <dbReference type="ARBA" id="ARBA00008894"/>
    </source>
</evidence>
<dbReference type="Gene3D" id="1.20.5.4130">
    <property type="match status" value="1"/>
</dbReference>
<keyword evidence="3" id="KW-0677">Repeat</keyword>
<dbReference type="Proteomes" id="UP001172457">
    <property type="component" value="Chromosome 4"/>
</dbReference>
<gene>
    <name evidence="10" type="ORF">OSB04_018029</name>
</gene>
<dbReference type="Pfam" id="PF00931">
    <property type="entry name" value="NB-ARC"/>
    <property type="match status" value="1"/>
</dbReference>
<protein>
    <recommendedName>
        <fullName evidence="12">NB-ARC domain-containing protein</fullName>
    </recommendedName>
</protein>
<keyword evidence="4" id="KW-0547">Nucleotide-binding</keyword>
<sequence>MANADRWMFMEDLKKIIHGNHQLLINDNPLIISKRPQFQLLYQHLDSIIQTLFGIHEDHHHQHHELEKVRNLKKRFKDVVREAQDSIDLFLSTLHFRYGRRYHISDVFKTSLDRFLSALHLRNRELSPTSDVFKTSLNLKKMLKSMKSIKVELNKINISDMKMDSSSRIDHVKSRQSVAAGTSYTRNPLGIKKLSEEIVVGLHHDVEIIRDKLTEDTKQLCVVSIVGMGGIGKTTLSTKLFNDPFIKYHFHFRAWATVSQTYIRRDFLMQILVSIGAGQEDLQEDDDSKLHEKLHKKLMGRRYLIVIDDIWSIEAFDELKMFFPHNNSASRILLTSCLNEVALHVKPHGFVHYLPCLTEEESWELLKQKVFHGDECPEWLIQPGMQIAKKCHGLPLSVVVMAGVLAKEPMSKDLWKEIACSIGSYHKGCLETLAQSYHHLPGHLRECFLYLGGFPEDFRFNVERLTWLWEAEGFIEEAGNRSLEDTAKAYLMELTNRNLVIVAKRNEIGDLKACKLHDLVRELCVQKAKEEGFFLKIDSPTSSSQLLEGITYEQRRIFINQNVNILNIPHSFTRSIRTLLCFHVSKHPLKSVARSFVLLRALDLRNCQRNTSPQGFALLVHLRYLAIWHSDQLLNSICKLWSLKTLILIRNSSKNIDLPSNITDLVNLRHLWSNSLLCLPYNMEPMKLHSISKVMFKYGESNIRKCFPTIKKFALYDGFDIQIWSNNSKLLPYLENLKLMRLGLQGDIAFPATLKKLSLIHCRLPWSHMSIIQLLPNLTVLKLERNIFTTGTHWDACEQQFRQLKFLMLKNFDIKQWEASTTSFPCLKQLSVSWCKGLEEIPLEIGEIATVELIEIDDCNNSVVESVKRIQQEQQDMGNDELKITVDGKELSFYSSQHGSSEIACQQPKELAKKIEKKYKSFLFGADGRADGSAPVVPTSAPICSKWSVMSCPQFVRDLSARMYLRGNLRQRPDQLLYVQLVSSLLVGFRYFHKRSCESANKMKYKTMKKNLTLLVHLRYLASWYSSQLPHSICNLWSLQTLILIRYGSEHIYLPSNITDLVNLRHLWSNSWLCLRYIEKPMNLHSISRVMLKDRLDYFHKCFPNIKKLALYCDDKYHFELLPYLENLKLIGPGMRWGHIAFPATSKKLSLIRCELLWSHMSIIQLLPNLEVLKLIYNGFKGRQWDACEQQFRQLKLLKLEWLDIKQWEAYSTSFPCLKQLTLRYCMDLEEIPIEIGEITTLELIEIDSCKPVVESVKRIQQEQHDAGNYEIKITVDREELPFYSS</sequence>